<sequence length="1727" mass="184633">MELQFYVLIVTAIIITVSTIIPTTYASNANVSIDYIKQGGCNSSILVRVGDYCDYILVITIPTNGGSSASTDLNVEIIMPDNATVVMQMSKPSVTYVGGNFANSAGIYDPTITMTSQSNSSQFNDAQIDFGTVVNNNLVSSTSDNQSTIQIGFRSVVISNPSDQIGGSQYWVTVGIEYNNVSEIWIGQALFIFSNASSGGMGAFTLGAVTNSSLQIPQGSPFQLAVPVIYNSTYASNFVFTITNNNPANIGLCSAYVQSASEGFKHLPTLGYEISASLTTVPASNQISINLGQIVNSQSYSGSASTLYIVVYGRVFKTDSVSSYTAGTFTAQVASTSSTISQPYTIYATAAAGSYAINSSSLPTFTITQQQQNAGIYQAVSMTITMVIPSGFMAPVVIELNGAGNNTVSALSTCAVVFQSAGENVGSSNPQCADTSASRMTYTSSTNSTTYDQLSYDYGVIQNMGTRSTNYDDSVNTLVFNAVFQVLNTTQTIIWPTVAMTLGNNTIWLGNAAVNITPISYNSTTATRPTFALSYENNSTSNYSSTFLGYTRLFYYDIYTQPNGIYTPMTLSITTNETTPGSGIAAASICAVQVLYVGQNTPCLIPTLYNQNQSPFITYASRYSQRKNDTAYVQLGPLCNYQSTQSDPNLGRIRVGIYVKIEAALGDGQSTYINLDVYYSPDNLWIGQVLFTGVQVVSVPNVLGTPLMYAINSSTQTFTRNGLTIVNFGLKIPPSSVGMYSSLNSAITSEASQQTSVCRVDISTNRGSNVPCSDDVSSVFTYNSNGLSSTAVTNLGLICNVGSNSSTLNSTASADPNTLFVQVYLLATTQSSSPFNLVLSNLVPSGQSALPSVTSSLSSGSTSGYGNILSINPLNSTTYQQTNDTNNGTIAYLGQDVAIRTQFVLAQNLTGQTCYLISFQFGITASTINAAYFTTASVISSGDNLMCMKTKATPFLSSGGSTLYNASMYLDLGTLCYYPIDPTNITASTLIIQANIRIPVTTTVPVNNQLSVTVGALVNNNQSTSNTTVPLTVKNYTAYTGFTSFSNDTSNVLVTAGNSTMVDGIRQMVTYGFKIYLPTDSQGRLQITISSIAISNSVTVDIQSATILSAGINVGSFMYEYALGNKYQWTYSSSVGSSYTDTAYLDLGVITNTGVSLIQNNFSNLTDNFIYVQATGYLTDCPAAEQNTTFTVGLNAMYAGNNISKTYSQVVARNGTEKPVMLVNHTDITSGNYGMGSTYSGVIQYSHANNSNAECINAQIIIYIPTWVSFQSYNSSTLGTNYTTDNATYIIFNLGTLLFNDAGMLTFSLNIGTSNQMALVYQRYNAPSVTIPYEFMCMKRPSLNIGTSNQMALVYQRYNAPSVTIPYEFMCMKRPRANVAYYPTSKIFTFPDIISLSTVMTSASSYPSLLGGLNSCQFTTSVSGSDASLVRTTGWQTGYRSDSWMLSGATYVQINFGNLTIINSIQLSVPAAFAPILTVQLGYSWDGTSFAMDPTMYAVNGSSSYTFPLTGTLSIRYLRIYIIDVVQPNDLLTKTSGFTLNITGIANSTNTTLASTCPTASSMLLPRTVLVAPAAQTGLTYANDVYVCDETTTRTAILCYVLFNGITSSSATWTALNTTVANINLFVYDSNQQIQSLYGSAQDGVSIVRSDDRGLTWLITDNTEYSNMTAQCTAGLKVCTFSTSYPLTSGASGYTALQGGSGPWAASVKGVWTSSSSGVLAFNWFGY</sequence>
<evidence type="ECO:0000313" key="2">
    <source>
        <dbReference type="EMBL" id="CAF1056268.1"/>
    </source>
</evidence>
<proteinExistence type="predicted"/>
<protein>
    <recommendedName>
        <fullName evidence="4">F5/8 type C domain-containing protein</fullName>
    </recommendedName>
</protein>
<evidence type="ECO:0008006" key="4">
    <source>
        <dbReference type="Google" id="ProtNLM"/>
    </source>
</evidence>
<comment type="caution">
    <text evidence="2">The sequence shown here is derived from an EMBL/GenBank/DDBJ whole genome shotgun (WGS) entry which is preliminary data.</text>
</comment>
<keyword evidence="1" id="KW-0812">Transmembrane</keyword>
<gene>
    <name evidence="2" type="ORF">IZO911_LOCUS20615</name>
</gene>
<evidence type="ECO:0000256" key="1">
    <source>
        <dbReference type="SAM" id="Phobius"/>
    </source>
</evidence>
<dbReference type="Proteomes" id="UP000663860">
    <property type="component" value="Unassembled WGS sequence"/>
</dbReference>
<reference evidence="2" key="1">
    <citation type="submission" date="2021-02" db="EMBL/GenBank/DDBJ databases">
        <authorList>
            <person name="Nowell W R."/>
        </authorList>
    </citation>
    <scope>NUCLEOTIDE SEQUENCE</scope>
</reference>
<keyword evidence="1" id="KW-1133">Transmembrane helix</keyword>
<feature type="transmembrane region" description="Helical" evidence="1">
    <location>
        <begin position="5"/>
        <end position="25"/>
    </location>
</feature>
<organism evidence="2 3">
    <name type="scientific">Adineta steineri</name>
    <dbReference type="NCBI Taxonomy" id="433720"/>
    <lineage>
        <taxon>Eukaryota</taxon>
        <taxon>Metazoa</taxon>
        <taxon>Spiralia</taxon>
        <taxon>Gnathifera</taxon>
        <taxon>Rotifera</taxon>
        <taxon>Eurotatoria</taxon>
        <taxon>Bdelloidea</taxon>
        <taxon>Adinetida</taxon>
        <taxon>Adinetidae</taxon>
        <taxon>Adineta</taxon>
    </lineage>
</organism>
<dbReference type="EMBL" id="CAJNOE010000215">
    <property type="protein sequence ID" value="CAF1056268.1"/>
    <property type="molecule type" value="Genomic_DNA"/>
</dbReference>
<evidence type="ECO:0000313" key="3">
    <source>
        <dbReference type="Proteomes" id="UP000663860"/>
    </source>
</evidence>
<accession>A0A814KZB4</accession>
<keyword evidence="1" id="KW-0472">Membrane</keyword>
<name>A0A814KZB4_9BILA</name>